<protein>
    <recommendedName>
        <fullName evidence="11">Mitochondrial 2-oxodicarboxylate carrier</fullName>
    </recommendedName>
    <alternativeName>
        <fullName evidence="12">Solute carrier family 25 member 21</fullName>
    </alternativeName>
</protein>
<dbReference type="InterPro" id="IPR051752">
    <property type="entry name" value="Mito_2-oxodicarb_carrier"/>
</dbReference>
<evidence type="ECO:0000256" key="10">
    <source>
        <dbReference type="ARBA" id="ARBA00036018"/>
    </source>
</evidence>
<keyword evidence="8" id="KW-0496">Mitochondrion</keyword>
<evidence type="ECO:0000256" key="4">
    <source>
        <dbReference type="ARBA" id="ARBA00022692"/>
    </source>
</evidence>
<evidence type="ECO:0000256" key="14">
    <source>
        <dbReference type="ARBA" id="ARBA00047537"/>
    </source>
</evidence>
<comment type="catalytic activity">
    <reaction evidence="14">
        <text>heptanedioate(in) + 2-oxoglutarate(out) = heptanedioate(out) + 2-oxoglutarate(in)</text>
        <dbReference type="Rhea" id="RHEA:71759"/>
        <dbReference type="ChEBI" id="CHEBI:16810"/>
        <dbReference type="ChEBI" id="CHEBI:36165"/>
    </reaction>
</comment>
<feature type="repeat" description="Solcar" evidence="20">
    <location>
        <begin position="207"/>
        <end position="296"/>
    </location>
</feature>
<organism evidence="22 23">
    <name type="scientific">Henosepilachna vigintioctopunctata</name>
    <dbReference type="NCBI Taxonomy" id="420089"/>
    <lineage>
        <taxon>Eukaryota</taxon>
        <taxon>Metazoa</taxon>
        <taxon>Ecdysozoa</taxon>
        <taxon>Arthropoda</taxon>
        <taxon>Hexapoda</taxon>
        <taxon>Insecta</taxon>
        <taxon>Pterygota</taxon>
        <taxon>Neoptera</taxon>
        <taxon>Endopterygota</taxon>
        <taxon>Coleoptera</taxon>
        <taxon>Polyphaga</taxon>
        <taxon>Cucujiformia</taxon>
        <taxon>Coccinelloidea</taxon>
        <taxon>Coccinellidae</taxon>
        <taxon>Epilachninae</taxon>
        <taxon>Epilachnini</taxon>
        <taxon>Henosepilachna</taxon>
    </lineage>
</organism>
<evidence type="ECO:0000256" key="21">
    <source>
        <dbReference type="RuleBase" id="RU000488"/>
    </source>
</evidence>
<evidence type="ECO:0000256" key="7">
    <source>
        <dbReference type="ARBA" id="ARBA00022989"/>
    </source>
</evidence>
<dbReference type="SUPFAM" id="SSF103506">
    <property type="entry name" value="Mitochondrial carrier"/>
    <property type="match status" value="1"/>
</dbReference>
<comment type="subcellular location">
    <subcellularLocation>
        <location evidence="1">Mitochondrion inner membrane</location>
        <topology evidence="1">Multi-pass membrane protein</topology>
    </subcellularLocation>
</comment>
<comment type="catalytic activity">
    <reaction evidence="16">
        <text>L-2-aminoadipate(in) + 2-oxoglutarate(out) = L-2-aminoadipate(out) + 2-oxoglutarate(in)</text>
        <dbReference type="Rhea" id="RHEA:71747"/>
        <dbReference type="ChEBI" id="CHEBI:16810"/>
        <dbReference type="ChEBI" id="CHEBI:58672"/>
    </reaction>
</comment>
<comment type="caution">
    <text evidence="22">The sequence shown here is derived from an EMBL/GenBank/DDBJ whole genome shotgun (WGS) entry which is preliminary data.</text>
</comment>
<feature type="repeat" description="Solcar" evidence="20">
    <location>
        <begin position="109"/>
        <end position="198"/>
    </location>
</feature>
<dbReference type="GO" id="GO:0005743">
    <property type="term" value="C:mitochondrial inner membrane"/>
    <property type="evidence" value="ECO:0007669"/>
    <property type="project" value="UniProtKB-SubCell"/>
</dbReference>
<evidence type="ECO:0000256" key="5">
    <source>
        <dbReference type="ARBA" id="ARBA00022737"/>
    </source>
</evidence>
<comment type="catalytic activity">
    <reaction evidence="10">
        <text>2-oxoadipate(in) + 2-oxoglutarate(out) = 2-oxoadipate(out) + 2-oxoglutarate(in)</text>
        <dbReference type="Rhea" id="RHEA:71739"/>
        <dbReference type="ChEBI" id="CHEBI:16810"/>
        <dbReference type="ChEBI" id="CHEBI:57499"/>
    </reaction>
</comment>
<keyword evidence="3 21" id="KW-0813">Transport</keyword>
<evidence type="ECO:0000313" key="23">
    <source>
        <dbReference type="Proteomes" id="UP001431783"/>
    </source>
</evidence>
<dbReference type="Proteomes" id="UP001431783">
    <property type="component" value="Unassembled WGS sequence"/>
</dbReference>
<keyword evidence="7" id="KW-1133">Transmembrane helix</keyword>
<comment type="function">
    <text evidence="13">Transports dicarboxylates across the inner membranes of mitochondria by a counter-exchange mechanism. Can transport 2-oxoadipate (2-oxohexanedioate), 2-oxoglutarate, adipate (hexanedioate), glutarate, and to a lesser extent, pimelate (heptanedioate), 2-oxopimelate (2-oxoheptanedioate), 2-aminoadipate (2-aminohexanedioate), oxaloacetate, and citrate. Plays a central role in catabolism of lysine, hydroxylysine, and tryptophan, by transporting common metabolite intermediates (such as 2-oxoadipate) into the mitochondria, where it is converted into acetyl-CoA and can enter the citric acid (TCA) cycle.</text>
</comment>
<dbReference type="InterPro" id="IPR023395">
    <property type="entry name" value="MCP_dom_sf"/>
</dbReference>
<comment type="catalytic activity">
    <reaction evidence="18">
        <text>glutarate(in) + 2-oxoglutarate(out) = glutarate(out) + 2-oxoglutarate(in)</text>
        <dbReference type="Rhea" id="RHEA:71751"/>
        <dbReference type="ChEBI" id="CHEBI:16810"/>
        <dbReference type="ChEBI" id="CHEBI:30921"/>
    </reaction>
</comment>
<evidence type="ECO:0000256" key="15">
    <source>
        <dbReference type="ARBA" id="ARBA00048003"/>
    </source>
</evidence>
<reference evidence="22 23" key="1">
    <citation type="submission" date="2023-03" db="EMBL/GenBank/DDBJ databases">
        <title>Genome insight into feeding habits of ladybird beetles.</title>
        <authorList>
            <person name="Li H.-S."/>
            <person name="Huang Y.-H."/>
            <person name="Pang H."/>
        </authorList>
    </citation>
    <scope>NUCLEOTIDE SEQUENCE [LARGE SCALE GENOMIC DNA]</scope>
    <source>
        <strain evidence="22">SYSU_2023b</strain>
        <tissue evidence="22">Whole body</tissue>
    </source>
</reference>
<evidence type="ECO:0000256" key="1">
    <source>
        <dbReference type="ARBA" id="ARBA00004448"/>
    </source>
</evidence>
<evidence type="ECO:0000256" key="3">
    <source>
        <dbReference type="ARBA" id="ARBA00022448"/>
    </source>
</evidence>
<keyword evidence="6" id="KW-0999">Mitochondrion inner membrane</keyword>
<dbReference type="PANTHER" id="PTHR46356">
    <property type="entry name" value="MITOCHONDRIAL 2-OXODICARBOXYLATE CARRIER"/>
    <property type="match status" value="1"/>
</dbReference>
<keyword evidence="9 20" id="KW-0472">Membrane</keyword>
<comment type="catalytic activity">
    <reaction evidence="17">
        <text>2-oxoheptanedioate(in) + 2-oxoglutarate(out) = 2-oxoheptanedioate(out) + 2-oxoglutarate(in)</text>
        <dbReference type="Rhea" id="RHEA:71755"/>
        <dbReference type="ChEBI" id="CHEBI:16810"/>
        <dbReference type="ChEBI" id="CHEBI:72701"/>
    </reaction>
</comment>
<evidence type="ECO:0000256" key="12">
    <source>
        <dbReference type="ARBA" id="ARBA00041874"/>
    </source>
</evidence>
<comment type="catalytic activity">
    <reaction evidence="15">
        <text>citrate(in) + 2-oxoglutarate(out) = citrate(out) + 2-oxoglutarate(in)</text>
        <dbReference type="Rhea" id="RHEA:71763"/>
        <dbReference type="ChEBI" id="CHEBI:16810"/>
        <dbReference type="ChEBI" id="CHEBI:16947"/>
    </reaction>
</comment>
<proteinExistence type="inferred from homology"/>
<feature type="repeat" description="Solcar" evidence="20">
    <location>
        <begin position="9"/>
        <end position="101"/>
    </location>
</feature>
<evidence type="ECO:0000256" key="16">
    <source>
        <dbReference type="ARBA" id="ARBA00048303"/>
    </source>
</evidence>
<evidence type="ECO:0000256" key="6">
    <source>
        <dbReference type="ARBA" id="ARBA00022792"/>
    </source>
</evidence>
<dbReference type="AlphaFoldDB" id="A0AAW1TPM6"/>
<dbReference type="PROSITE" id="PS50920">
    <property type="entry name" value="SOLCAR"/>
    <property type="match status" value="3"/>
</dbReference>
<accession>A0AAW1TPM6</accession>
<dbReference type="Gene3D" id="1.50.40.10">
    <property type="entry name" value="Mitochondrial carrier domain"/>
    <property type="match status" value="1"/>
</dbReference>
<comment type="catalytic activity">
    <reaction evidence="19">
        <text>hexanedioate(in) + 2-oxoglutarate(out) = hexanedioate(out) + 2-oxoglutarate(in)</text>
        <dbReference type="Rhea" id="RHEA:71743"/>
        <dbReference type="ChEBI" id="CHEBI:16810"/>
        <dbReference type="ChEBI" id="CHEBI:17128"/>
    </reaction>
</comment>
<dbReference type="PANTHER" id="PTHR46356:SF1">
    <property type="entry name" value="MITOCHONDRIAL 2-OXODICARBOXYLATE CARRIER"/>
    <property type="match status" value="1"/>
</dbReference>
<evidence type="ECO:0000256" key="8">
    <source>
        <dbReference type="ARBA" id="ARBA00023128"/>
    </source>
</evidence>
<gene>
    <name evidence="22" type="ORF">WA026_006395</name>
</gene>
<sequence length="302" mass="33555">MPEKYSILKDAAIQIGSGGSAGFVEVCIMYPLDVVKTRLQLQNKNMSRTDPHFYNGVIDCIVKMCRTEGPTSLWKGILPPILVETPKRAVKFFTFEQYKQFFLFGNTSSTPVTYSLAGLAAGVTEGVLVTPFEVVKVALQANKSKMKEVPSTLVVAREILHDGGIGKNGLFKGLVATAYRNGLFNMVYFGFYHSVKEYFSSYENQKAEFLRKLAIGFISGTLASCVNIPFDVAKSRIQGPQPEMGRIKYRTTFGSIMTIYKEEGYVALYKGLLPKILRLGPGGAIMLVVYEYLHAFLSEKLK</sequence>
<evidence type="ECO:0000256" key="19">
    <source>
        <dbReference type="ARBA" id="ARBA00048998"/>
    </source>
</evidence>
<keyword evidence="5" id="KW-0677">Repeat</keyword>
<comment type="similarity">
    <text evidence="2 21">Belongs to the mitochondrial carrier (TC 2.A.29) family.</text>
</comment>
<keyword evidence="4 20" id="KW-0812">Transmembrane</keyword>
<dbReference type="InterPro" id="IPR018108">
    <property type="entry name" value="MCP_transmembrane"/>
</dbReference>
<keyword evidence="23" id="KW-1185">Reference proteome</keyword>
<evidence type="ECO:0000256" key="18">
    <source>
        <dbReference type="ARBA" id="ARBA00048920"/>
    </source>
</evidence>
<dbReference type="EMBL" id="JARQZJ010000002">
    <property type="protein sequence ID" value="KAK9870309.1"/>
    <property type="molecule type" value="Genomic_DNA"/>
</dbReference>
<evidence type="ECO:0000256" key="13">
    <source>
        <dbReference type="ARBA" id="ARBA00046087"/>
    </source>
</evidence>
<evidence type="ECO:0000256" key="11">
    <source>
        <dbReference type="ARBA" id="ARBA00039747"/>
    </source>
</evidence>
<evidence type="ECO:0000256" key="9">
    <source>
        <dbReference type="ARBA" id="ARBA00023136"/>
    </source>
</evidence>
<evidence type="ECO:0000313" key="22">
    <source>
        <dbReference type="EMBL" id="KAK9870309.1"/>
    </source>
</evidence>
<evidence type="ECO:0000256" key="20">
    <source>
        <dbReference type="PROSITE-ProRule" id="PRU00282"/>
    </source>
</evidence>
<dbReference type="Pfam" id="PF00153">
    <property type="entry name" value="Mito_carr"/>
    <property type="match status" value="3"/>
</dbReference>
<name>A0AAW1TPM6_9CUCU</name>
<evidence type="ECO:0000256" key="17">
    <source>
        <dbReference type="ARBA" id="ARBA00048581"/>
    </source>
</evidence>
<evidence type="ECO:0000256" key="2">
    <source>
        <dbReference type="ARBA" id="ARBA00006375"/>
    </source>
</evidence>